<evidence type="ECO:0000256" key="5">
    <source>
        <dbReference type="ARBA" id="ARBA00015519"/>
    </source>
</evidence>
<evidence type="ECO:0000256" key="8">
    <source>
        <dbReference type="ARBA" id="ARBA00022723"/>
    </source>
</evidence>
<dbReference type="PANTHER" id="PTHR22930:SF275">
    <property type="entry name" value="NUCLEASE HARBI1-RELATED"/>
    <property type="match status" value="1"/>
</dbReference>
<dbReference type="PRINTS" id="PR02086">
    <property type="entry name" value="PUTNUCHARBI1"/>
</dbReference>
<dbReference type="InterPro" id="IPR027806">
    <property type="entry name" value="HARBI1_dom"/>
</dbReference>
<dbReference type="GO" id="GO:0046872">
    <property type="term" value="F:metal ion binding"/>
    <property type="evidence" value="ECO:0007669"/>
    <property type="project" value="UniProtKB-KW"/>
</dbReference>
<evidence type="ECO:0000313" key="15">
    <source>
        <dbReference type="Proteomes" id="UP000261540"/>
    </source>
</evidence>
<dbReference type="GO" id="GO:0005737">
    <property type="term" value="C:cytoplasm"/>
    <property type="evidence" value="ECO:0007669"/>
    <property type="project" value="UniProtKB-SubCell"/>
</dbReference>
<evidence type="ECO:0000256" key="12">
    <source>
        <dbReference type="ARBA" id="ARBA00045850"/>
    </source>
</evidence>
<evidence type="ECO:0000256" key="1">
    <source>
        <dbReference type="ARBA" id="ARBA00001968"/>
    </source>
</evidence>
<comment type="subcellular location">
    <subcellularLocation>
        <location evidence="3">Cytoplasm</location>
    </subcellularLocation>
    <subcellularLocation>
        <location evidence="2">Nucleus</location>
    </subcellularLocation>
</comment>
<evidence type="ECO:0000256" key="6">
    <source>
        <dbReference type="ARBA" id="ARBA00022490"/>
    </source>
</evidence>
<evidence type="ECO:0000256" key="3">
    <source>
        <dbReference type="ARBA" id="ARBA00004496"/>
    </source>
</evidence>
<dbReference type="Pfam" id="PF13359">
    <property type="entry name" value="DDE_Tnp_4"/>
    <property type="match status" value="1"/>
</dbReference>
<dbReference type="AlphaFoldDB" id="A0A3B3RY87"/>
<dbReference type="InterPro" id="IPR026103">
    <property type="entry name" value="HARBI1_animal"/>
</dbReference>
<evidence type="ECO:0000259" key="13">
    <source>
        <dbReference type="Pfam" id="PF13359"/>
    </source>
</evidence>
<accession>A0A3B3RY87</accession>
<keyword evidence="7" id="KW-0540">Nuclease</keyword>
<dbReference type="Ensembl" id="ENSPKIT00000004113.1">
    <property type="protein sequence ID" value="ENSPKIP00000023429.1"/>
    <property type="gene ID" value="ENSPKIG00000007062.1"/>
</dbReference>
<keyword evidence="9" id="KW-0378">Hydrolase</keyword>
<dbReference type="Proteomes" id="UP000261540">
    <property type="component" value="Unplaced"/>
</dbReference>
<reference evidence="14" key="1">
    <citation type="submission" date="2025-05" db="UniProtKB">
        <authorList>
            <consortium name="Ensembl"/>
        </authorList>
    </citation>
    <scope>IDENTIFICATION</scope>
</reference>
<organism evidence="14 15">
    <name type="scientific">Paramormyrops kingsleyae</name>
    <dbReference type="NCBI Taxonomy" id="1676925"/>
    <lineage>
        <taxon>Eukaryota</taxon>
        <taxon>Metazoa</taxon>
        <taxon>Chordata</taxon>
        <taxon>Craniata</taxon>
        <taxon>Vertebrata</taxon>
        <taxon>Euteleostomi</taxon>
        <taxon>Actinopterygii</taxon>
        <taxon>Neopterygii</taxon>
        <taxon>Teleostei</taxon>
        <taxon>Osteoglossocephala</taxon>
        <taxon>Osteoglossomorpha</taxon>
        <taxon>Osteoglossiformes</taxon>
        <taxon>Mormyridae</taxon>
        <taxon>Paramormyrops</taxon>
    </lineage>
</organism>
<evidence type="ECO:0000256" key="10">
    <source>
        <dbReference type="ARBA" id="ARBA00023242"/>
    </source>
</evidence>
<keyword evidence="8" id="KW-0479">Metal-binding</keyword>
<comment type="similarity">
    <text evidence="4">Belongs to the HARBI1 family.</text>
</comment>
<keyword evidence="15" id="KW-1185">Reference proteome</keyword>
<comment type="cofactor">
    <cofactor evidence="1">
        <name>a divalent metal cation</name>
        <dbReference type="ChEBI" id="CHEBI:60240"/>
    </cofactor>
</comment>
<dbReference type="InterPro" id="IPR045249">
    <property type="entry name" value="HARBI1-like"/>
</dbReference>
<dbReference type="GO" id="GO:0005634">
    <property type="term" value="C:nucleus"/>
    <property type="evidence" value="ECO:0007669"/>
    <property type="project" value="UniProtKB-SubCell"/>
</dbReference>
<evidence type="ECO:0000256" key="11">
    <source>
        <dbReference type="ARBA" id="ARBA00030126"/>
    </source>
</evidence>
<evidence type="ECO:0000256" key="2">
    <source>
        <dbReference type="ARBA" id="ARBA00004123"/>
    </source>
</evidence>
<proteinExistence type="inferred from homology"/>
<dbReference type="PANTHER" id="PTHR22930">
    <property type="match status" value="1"/>
</dbReference>
<dbReference type="GO" id="GO:0004518">
    <property type="term" value="F:nuclease activity"/>
    <property type="evidence" value="ECO:0007669"/>
    <property type="project" value="UniProtKB-KW"/>
</dbReference>
<keyword evidence="10" id="KW-0539">Nucleus</keyword>
<dbReference type="Ensembl" id="ENSPKIT00000004117.1">
    <property type="protein sequence ID" value="ENSPKIP00000023432.1"/>
    <property type="gene ID" value="ENSPKIG00000007062.1"/>
</dbReference>
<keyword evidence="6" id="KW-0963">Cytoplasm</keyword>
<dbReference type="GeneTree" id="ENSGT00940000154348"/>
<sequence length="391" mass="44171">MKDLYVPKYLLCYLLQVCILKNQSRHQHEQPHVCIKCPVSKYITCGIMAYLALLEDIARSQIRRERVFRDRNDFFSNDDSWLISHFRLPRTILMELCNELAPTLERPTSRNHAVPVQLQVLTTLGFLATGTYQRELADRSGISQPTMSSFIPQVVAGINRLSRQHIKFPCGADVQANIKTQFAAVSRFPNVIGAIDCTHIAIKAPSENEATFLNKTQFHSINVQLICDANMVLTNVVARWPGSTHDAVILQKSSVGRNLEAGVLQDGWLIGDSAYPLKPWLLTPFHHPCSEEEHRFNEAHGVAHKVIARTISCMKKRWRCLDRSGGVLIYHPTKVCNIVIACCVLHNLAQRHNLPLPEPLNIEVDDIAVEPLPEPADPSAVRLREDVCKRM</sequence>
<protein>
    <recommendedName>
        <fullName evidence="5">Putative nuclease HARBI1</fullName>
    </recommendedName>
    <alternativeName>
        <fullName evidence="11">Harbinger transposase-derived nuclease</fullName>
    </alternativeName>
</protein>
<evidence type="ECO:0000256" key="7">
    <source>
        <dbReference type="ARBA" id="ARBA00022722"/>
    </source>
</evidence>
<evidence type="ECO:0000313" key="14">
    <source>
        <dbReference type="Ensembl" id="ENSPKIP00000023429.1"/>
    </source>
</evidence>
<dbReference type="GO" id="GO:0016787">
    <property type="term" value="F:hydrolase activity"/>
    <property type="evidence" value="ECO:0007669"/>
    <property type="project" value="UniProtKB-KW"/>
</dbReference>
<comment type="function">
    <text evidence="12">Transposase-derived protein that may have nuclease activity. Does not have transposase activity.</text>
</comment>
<evidence type="ECO:0000256" key="9">
    <source>
        <dbReference type="ARBA" id="ARBA00022801"/>
    </source>
</evidence>
<name>A0A3B3RY87_9TELE</name>
<feature type="domain" description="DDE Tnp4" evidence="13">
    <location>
        <begin position="195"/>
        <end position="347"/>
    </location>
</feature>
<evidence type="ECO:0000256" key="4">
    <source>
        <dbReference type="ARBA" id="ARBA00006958"/>
    </source>
</evidence>